<comment type="caution">
    <text evidence="1">The sequence shown here is derived from an EMBL/GenBank/DDBJ whole genome shotgun (WGS) entry which is preliminary data.</text>
</comment>
<keyword evidence="2" id="KW-1185">Reference proteome</keyword>
<dbReference type="Proteomes" id="UP000625631">
    <property type="component" value="Unassembled WGS sequence"/>
</dbReference>
<evidence type="ECO:0000313" key="1">
    <source>
        <dbReference type="EMBL" id="MBH8557366.1"/>
    </source>
</evidence>
<reference evidence="1 2" key="1">
    <citation type="submission" date="2020-12" db="EMBL/GenBank/DDBJ databases">
        <title>Hymenobacter sp.</title>
        <authorList>
            <person name="Kim M.K."/>
        </authorList>
    </citation>
    <scope>NUCLEOTIDE SEQUENCE [LARGE SCALE GENOMIC DNA]</scope>
    <source>
        <strain evidence="1 2">BT442</strain>
    </source>
</reference>
<evidence type="ECO:0000313" key="2">
    <source>
        <dbReference type="Proteomes" id="UP000625631"/>
    </source>
</evidence>
<name>A0ABS0Q534_9BACT</name>
<sequence>MLNQRYIKTLNVLLRRAEAGRFFFSDGNIHATIAVKRPQTIFGLLFNPLFLNL</sequence>
<protein>
    <submittedName>
        <fullName evidence="1">Uncharacterized protein</fullName>
    </submittedName>
</protein>
<dbReference type="EMBL" id="JAEDAE010000002">
    <property type="protein sequence ID" value="MBH8557366.1"/>
    <property type="molecule type" value="Genomic_DNA"/>
</dbReference>
<organism evidence="1 2">
    <name type="scientific">Hymenobacter negativus</name>
    <dbReference type="NCBI Taxonomy" id="2795026"/>
    <lineage>
        <taxon>Bacteria</taxon>
        <taxon>Pseudomonadati</taxon>
        <taxon>Bacteroidota</taxon>
        <taxon>Cytophagia</taxon>
        <taxon>Cytophagales</taxon>
        <taxon>Hymenobacteraceae</taxon>
        <taxon>Hymenobacter</taxon>
    </lineage>
</organism>
<accession>A0ABS0Q534</accession>
<proteinExistence type="predicted"/>
<gene>
    <name evidence="1" type="ORF">I7X13_04865</name>
</gene>